<dbReference type="Proteomes" id="UP000637002">
    <property type="component" value="Unassembled WGS sequence"/>
</dbReference>
<dbReference type="InterPro" id="IPR010486">
    <property type="entry name" value="HNS-dep_expression_A/B"/>
</dbReference>
<keyword evidence="1 4" id="KW-0732">Signal</keyword>
<dbReference type="Pfam" id="PF06411">
    <property type="entry name" value="HdeA"/>
    <property type="match status" value="1"/>
</dbReference>
<evidence type="ECO:0008006" key="7">
    <source>
        <dbReference type="Google" id="ProtNLM"/>
    </source>
</evidence>
<organism evidence="5 6">
    <name type="scientific">Chelatococcus reniformis</name>
    <dbReference type="NCBI Taxonomy" id="1494448"/>
    <lineage>
        <taxon>Bacteria</taxon>
        <taxon>Pseudomonadati</taxon>
        <taxon>Pseudomonadota</taxon>
        <taxon>Alphaproteobacteria</taxon>
        <taxon>Hyphomicrobiales</taxon>
        <taxon>Chelatococcaceae</taxon>
        <taxon>Chelatococcus</taxon>
    </lineage>
</organism>
<evidence type="ECO:0000313" key="5">
    <source>
        <dbReference type="EMBL" id="GGC51037.1"/>
    </source>
</evidence>
<dbReference type="Gene3D" id="1.10.890.10">
    <property type="entry name" value="HNS-dependent expression A"/>
    <property type="match status" value="1"/>
</dbReference>
<evidence type="ECO:0000256" key="1">
    <source>
        <dbReference type="ARBA" id="ARBA00022729"/>
    </source>
</evidence>
<sequence length="97" mass="10422">MTYKALIAAAAFGMAGAAPASAQVVVDMTQITCGEFLKATPDQQATVAAWMSGYFSASRNIDMVDLRYVERNAKVVGGYCEKHQSERLLSAVEKNAK</sequence>
<dbReference type="InterPro" id="IPR038303">
    <property type="entry name" value="HdeA/HdeB_sf"/>
</dbReference>
<reference evidence="5" key="1">
    <citation type="journal article" date="2014" name="Int. J. Syst. Evol. Microbiol.">
        <title>Complete genome sequence of Corynebacterium casei LMG S-19264T (=DSM 44701T), isolated from a smear-ripened cheese.</title>
        <authorList>
            <consortium name="US DOE Joint Genome Institute (JGI-PGF)"/>
            <person name="Walter F."/>
            <person name="Albersmeier A."/>
            <person name="Kalinowski J."/>
            <person name="Ruckert C."/>
        </authorList>
    </citation>
    <scope>NUCLEOTIDE SEQUENCE</scope>
    <source>
        <strain evidence="5">CGMCC 1.12919</strain>
    </source>
</reference>
<comment type="caution">
    <text evidence="5">The sequence shown here is derived from an EMBL/GenBank/DDBJ whole genome shotgun (WGS) entry which is preliminary data.</text>
</comment>
<reference evidence="5" key="2">
    <citation type="submission" date="2020-09" db="EMBL/GenBank/DDBJ databases">
        <authorList>
            <person name="Sun Q."/>
            <person name="Zhou Y."/>
        </authorList>
    </citation>
    <scope>NUCLEOTIDE SEQUENCE</scope>
    <source>
        <strain evidence="5">CGMCC 1.12919</strain>
    </source>
</reference>
<evidence type="ECO:0000256" key="4">
    <source>
        <dbReference type="SAM" id="SignalP"/>
    </source>
</evidence>
<feature type="signal peptide" evidence="4">
    <location>
        <begin position="1"/>
        <end position="22"/>
    </location>
</feature>
<protein>
    <recommendedName>
        <fullName evidence="7">Acid stress chaperone HdeA</fullName>
    </recommendedName>
</protein>
<feature type="chain" id="PRO_5037680394" description="Acid stress chaperone HdeA" evidence="4">
    <location>
        <begin position="23"/>
        <end position="97"/>
    </location>
</feature>
<evidence type="ECO:0000313" key="6">
    <source>
        <dbReference type="Proteomes" id="UP000637002"/>
    </source>
</evidence>
<evidence type="ECO:0000256" key="3">
    <source>
        <dbReference type="ARBA" id="ARBA00023186"/>
    </source>
</evidence>
<dbReference type="EMBL" id="BMGG01000001">
    <property type="protein sequence ID" value="GGC51037.1"/>
    <property type="molecule type" value="Genomic_DNA"/>
</dbReference>
<accession>A0A916X7D7</accession>
<gene>
    <name evidence="5" type="ORF">GCM10010994_07730</name>
</gene>
<dbReference type="AlphaFoldDB" id="A0A916X7D7"/>
<proteinExistence type="predicted"/>
<keyword evidence="6" id="KW-1185">Reference proteome</keyword>
<evidence type="ECO:0000256" key="2">
    <source>
        <dbReference type="ARBA" id="ARBA00022764"/>
    </source>
</evidence>
<keyword evidence="2" id="KW-0574">Periplasm</keyword>
<keyword evidence="3" id="KW-0143">Chaperone</keyword>
<dbReference type="RefSeq" id="WP_188607755.1">
    <property type="nucleotide sequence ID" value="NZ_BMGG01000001.1"/>
</dbReference>
<name>A0A916X7D7_9HYPH</name>